<dbReference type="RefSeq" id="WP_252114242.1">
    <property type="nucleotide sequence ID" value="NZ_JAMSCK010000004.1"/>
</dbReference>
<accession>A0ABT0Z3I6</accession>
<gene>
    <name evidence="1" type="ORF">NE848_12940</name>
</gene>
<protein>
    <submittedName>
        <fullName evidence="1">Uncharacterized protein</fullName>
    </submittedName>
</protein>
<proteinExistence type="predicted"/>
<name>A0ABT0Z3I6_9FLAO</name>
<comment type="caution">
    <text evidence="1">The sequence shown here is derived from an EMBL/GenBank/DDBJ whole genome shotgun (WGS) entry which is preliminary data.</text>
</comment>
<dbReference type="EMBL" id="JAMSCK010000004">
    <property type="protein sequence ID" value="MCM8570291.1"/>
    <property type="molecule type" value="Genomic_DNA"/>
</dbReference>
<reference evidence="1" key="1">
    <citation type="submission" date="2022-06" db="EMBL/GenBank/DDBJ databases">
        <title>Gramella sediminis sp. nov., isolated from deep-sea sediment of the Indian Ocean.</title>
        <authorList>
            <person name="Yang L."/>
        </authorList>
    </citation>
    <scope>NUCLEOTIDE SEQUENCE</scope>
    <source>
        <strain evidence="1">HMD3159</strain>
    </source>
</reference>
<keyword evidence="2" id="KW-1185">Reference proteome</keyword>
<evidence type="ECO:0000313" key="2">
    <source>
        <dbReference type="Proteomes" id="UP001155077"/>
    </source>
</evidence>
<organism evidence="1 2">
    <name type="scientific">Gramella jeungdoensis</name>
    <dbReference type="NCBI Taxonomy" id="708091"/>
    <lineage>
        <taxon>Bacteria</taxon>
        <taxon>Pseudomonadati</taxon>
        <taxon>Bacteroidota</taxon>
        <taxon>Flavobacteriia</taxon>
        <taxon>Flavobacteriales</taxon>
        <taxon>Flavobacteriaceae</taxon>
        <taxon>Christiangramia</taxon>
    </lineage>
</organism>
<evidence type="ECO:0000313" key="1">
    <source>
        <dbReference type="EMBL" id="MCM8570291.1"/>
    </source>
</evidence>
<sequence>MNNPFPEIEEFINNFNKIALEAQSNAVYVRAQEIQQEHIDILEDFLKKILAEKEKAAQKSENKKANLILCLELTAKALINELRLIINLKDDSPDLAWQALIDAQSQISSAMRNHPFNGDYLEGYAARLYGYEKLLFPKMLFASRGCTVANSKCSICQRKIENCDHIPGYAYMGEICYEIIEKIVSIDEVSIVPNPADKSCRIISFQKDGKNLDTFTHREIQK</sequence>
<dbReference type="Proteomes" id="UP001155077">
    <property type="component" value="Unassembled WGS sequence"/>
</dbReference>